<reference evidence="2 3" key="1">
    <citation type="submission" date="2015-09" db="EMBL/GenBank/DDBJ databases">
        <authorList>
            <consortium name="Pathogen Informatics"/>
        </authorList>
    </citation>
    <scope>NUCLEOTIDE SEQUENCE [LARGE SCALE GENOMIC DNA]</scope>
    <source>
        <strain evidence="2 3">2789STDY5834962</strain>
    </source>
</reference>
<evidence type="ECO:0000256" key="1">
    <source>
        <dbReference type="SAM" id="Phobius"/>
    </source>
</evidence>
<dbReference type="RefSeq" id="WP_082421139.1">
    <property type="nucleotide sequence ID" value="NZ_CYXR01000018.1"/>
</dbReference>
<dbReference type="EMBL" id="CYXR01000018">
    <property type="protein sequence ID" value="CUN04455.1"/>
    <property type="molecule type" value="Genomic_DNA"/>
</dbReference>
<dbReference type="Pfam" id="PF07314">
    <property type="entry name" value="Lit"/>
    <property type="match status" value="1"/>
</dbReference>
<feature type="transmembrane region" description="Helical" evidence="1">
    <location>
        <begin position="141"/>
        <end position="160"/>
    </location>
</feature>
<accession>A0A173TRG7</accession>
<sequence>MAKKKWLHKILAILPSISLIVILLISSFEIGAYGDWDFYEKEYEKYKVADELYMEMPDIMKVTKFMMSYLRGNEKKLSIETEVEGNIQDFFNEKDRLHMADVQGLFLGGLAIRRGAIIVLLFSMAALVLMKADWKRLIPQMYQRVLAVFLALTAVAGFLFSRDFNKYFVIFHHIFFNNNLWILDPAEDYMIRMLPEGFFYDMVMRIGSIFAVFLIVSFVCSIVQKKINKRCGSR</sequence>
<feature type="transmembrane region" description="Helical" evidence="1">
    <location>
        <begin position="12"/>
        <end position="33"/>
    </location>
</feature>
<dbReference type="AlphaFoldDB" id="A0A173TRG7"/>
<protein>
    <submittedName>
        <fullName evidence="2">Predicted membrane protein</fullName>
    </submittedName>
</protein>
<name>A0A173TRG7_9FIRM</name>
<keyword evidence="1" id="KW-0472">Membrane</keyword>
<keyword evidence="1" id="KW-0812">Transmembrane</keyword>
<feature type="transmembrane region" description="Helical" evidence="1">
    <location>
        <begin position="105"/>
        <end position="129"/>
    </location>
</feature>
<evidence type="ECO:0000313" key="2">
    <source>
        <dbReference type="EMBL" id="CUN04455.1"/>
    </source>
</evidence>
<dbReference type="InterPro" id="IPR010178">
    <property type="entry name" value="Lit"/>
</dbReference>
<organism evidence="2 3">
    <name type="scientific">Coprococcus comes</name>
    <dbReference type="NCBI Taxonomy" id="410072"/>
    <lineage>
        <taxon>Bacteria</taxon>
        <taxon>Bacillati</taxon>
        <taxon>Bacillota</taxon>
        <taxon>Clostridia</taxon>
        <taxon>Lachnospirales</taxon>
        <taxon>Lachnospiraceae</taxon>
        <taxon>Coprococcus</taxon>
    </lineage>
</organism>
<proteinExistence type="predicted"/>
<feature type="transmembrane region" description="Helical" evidence="1">
    <location>
        <begin position="202"/>
        <end position="223"/>
    </location>
</feature>
<evidence type="ECO:0000313" key="3">
    <source>
        <dbReference type="Proteomes" id="UP000095727"/>
    </source>
</evidence>
<dbReference type="Proteomes" id="UP000095727">
    <property type="component" value="Unassembled WGS sequence"/>
</dbReference>
<gene>
    <name evidence="2" type="ORF">ERS852574_02343</name>
</gene>
<keyword evidence="1" id="KW-1133">Transmembrane helix</keyword>
<dbReference type="NCBIfam" id="TIGR01906">
    <property type="entry name" value="integ_TIGR01906"/>
    <property type="match status" value="1"/>
</dbReference>